<proteinExistence type="predicted"/>
<gene>
    <name evidence="1" type="ORF">LCPAC104_00460</name>
</gene>
<sequence length="59" mass="7437">MEKINEELFLYKIKNFNKSDLIEYEEKIKFNMVLKNQFFFKIKEINSFKHQSKYFKKYA</sequence>
<protein>
    <submittedName>
        <fullName evidence="1">Uncharacterized protein</fullName>
    </submittedName>
</protein>
<organism evidence="1">
    <name type="scientific">Pithovirus LCPAC104</name>
    <dbReference type="NCBI Taxonomy" id="2506589"/>
    <lineage>
        <taxon>Viruses</taxon>
        <taxon>Pithoviruses</taxon>
    </lineage>
</organism>
<name>A0A481Z639_9VIRU</name>
<accession>A0A481Z639</accession>
<evidence type="ECO:0000313" key="1">
    <source>
        <dbReference type="EMBL" id="QBK90550.1"/>
    </source>
</evidence>
<dbReference type="EMBL" id="MK500494">
    <property type="protein sequence ID" value="QBK90550.1"/>
    <property type="molecule type" value="Genomic_DNA"/>
</dbReference>
<reference evidence="1" key="1">
    <citation type="journal article" date="2019" name="MBio">
        <title>Virus Genomes from Deep Sea Sediments Expand the Ocean Megavirome and Support Independent Origins of Viral Gigantism.</title>
        <authorList>
            <person name="Backstrom D."/>
            <person name="Yutin N."/>
            <person name="Jorgensen S.L."/>
            <person name="Dharamshi J."/>
            <person name="Homa F."/>
            <person name="Zaremba-Niedwiedzka K."/>
            <person name="Spang A."/>
            <person name="Wolf Y.I."/>
            <person name="Koonin E.V."/>
            <person name="Ettema T.J."/>
        </authorList>
    </citation>
    <scope>NUCLEOTIDE SEQUENCE</scope>
</reference>